<keyword evidence="2" id="KW-1185">Reference proteome</keyword>
<dbReference type="Proteomes" id="UP000075880">
    <property type="component" value="Unassembled WGS sequence"/>
</dbReference>
<accession>A0AAG5DEF8</accession>
<proteinExistence type="predicted"/>
<dbReference type="EnsemblMetazoa" id="ENSAATROPT010225">
    <property type="protein sequence ID" value="ENSAATROPP009230"/>
    <property type="gene ID" value="ENSAATROPG008313"/>
</dbReference>
<reference evidence="1" key="2">
    <citation type="submission" date="2024-04" db="UniProtKB">
        <authorList>
            <consortium name="EnsemblMetazoa"/>
        </authorList>
    </citation>
    <scope>IDENTIFICATION</scope>
    <source>
        <strain evidence="1">EBRO</strain>
    </source>
</reference>
<dbReference type="EnsemblMetazoa" id="ENSAATROPT010227">
    <property type="protein sequence ID" value="ENSAATROPP009231"/>
    <property type="gene ID" value="ENSAATROPG008313"/>
</dbReference>
<evidence type="ECO:0000313" key="1">
    <source>
        <dbReference type="EnsemblMetazoa" id="ENSAATROPP009230"/>
    </source>
</evidence>
<evidence type="ECO:0000313" key="2">
    <source>
        <dbReference type="Proteomes" id="UP000075880"/>
    </source>
</evidence>
<reference evidence="2" key="1">
    <citation type="submission" date="2021-09" db="EMBL/GenBank/DDBJ databases">
        <authorList>
            <consortium name="Infravec"/>
            <person name="Campbell I L."/>
            <person name="Maslen G."/>
            <person name="Yates A."/>
        </authorList>
    </citation>
    <scope>NUCLEOTIDE SEQUENCE [LARGE SCALE GENOMIC DNA]</scope>
    <source>
        <strain evidence="2">Infravec2 EBRE</strain>
    </source>
</reference>
<protein>
    <submittedName>
        <fullName evidence="1">Uncharacterized protein</fullName>
    </submittedName>
</protein>
<dbReference type="AlphaFoldDB" id="A0AAG5DEF8"/>
<sequence>MRTLKVLPPAISEKAVFISSNPAAAAVGGGSSSSEGRSSLQQATAVAPHRFVDPIDVTLF</sequence>
<name>A0AAG5DEF8_ANOAO</name>
<organism evidence="1 2">
    <name type="scientific">Anopheles atroparvus</name>
    <name type="common">European mosquito</name>
    <dbReference type="NCBI Taxonomy" id="41427"/>
    <lineage>
        <taxon>Eukaryota</taxon>
        <taxon>Metazoa</taxon>
        <taxon>Ecdysozoa</taxon>
        <taxon>Arthropoda</taxon>
        <taxon>Hexapoda</taxon>
        <taxon>Insecta</taxon>
        <taxon>Pterygota</taxon>
        <taxon>Neoptera</taxon>
        <taxon>Endopterygota</taxon>
        <taxon>Diptera</taxon>
        <taxon>Nematocera</taxon>
        <taxon>Culicoidea</taxon>
        <taxon>Culicidae</taxon>
        <taxon>Anophelinae</taxon>
        <taxon>Anopheles</taxon>
    </lineage>
</organism>